<sequence length="347" mass="38654">MTFSAYVRLALTLVTGLISIPSIAQPSITNIEGSILEGANISISGSNFGAGSPQVLWDTVINQIEPTENVDGKVVPVGNGKTWKENGSQWSEPFVFSLDKTPQARRSLAYESKRRGTLRWPSEITDLGLDNIYITWWFWSNESPSANGGSNKFIRVWDESDGKHTRISWTQMHMTATAKDIDYNTGAAPSWGDWGGNAGKWNRMELWVSGDHNVIRAWTNNKLIHNITDFKKSTTSQGLNIYLLGFDPSVSEKYPNFEFKVSDIYASPTIARVEISNKATWNDINAIREIQPIQNWEDNKIGVTLNFGSFKNLSDKYLYIVDGNGNANKSGFSLCPSCPQSPALQIE</sequence>
<protein>
    <submittedName>
        <fullName evidence="2">Uncharacterized protein</fullName>
    </submittedName>
</protein>
<dbReference type="EMBL" id="CP100390">
    <property type="protein sequence ID" value="UZE97974.1"/>
    <property type="molecule type" value="Genomic_DNA"/>
</dbReference>
<evidence type="ECO:0000256" key="1">
    <source>
        <dbReference type="SAM" id="SignalP"/>
    </source>
</evidence>
<accession>A0ABY6N7I7</accession>
<feature type="signal peptide" evidence="1">
    <location>
        <begin position="1"/>
        <end position="24"/>
    </location>
</feature>
<proteinExistence type="predicted"/>
<keyword evidence="3" id="KW-1185">Reference proteome</keyword>
<gene>
    <name evidence="2" type="ORF">NKI27_09640</name>
</gene>
<keyword evidence="1" id="KW-0732">Signal</keyword>
<organism evidence="2 3">
    <name type="scientific">Alkalimarinus alittae</name>
    <dbReference type="NCBI Taxonomy" id="2961619"/>
    <lineage>
        <taxon>Bacteria</taxon>
        <taxon>Pseudomonadati</taxon>
        <taxon>Pseudomonadota</taxon>
        <taxon>Gammaproteobacteria</taxon>
        <taxon>Alteromonadales</taxon>
        <taxon>Alteromonadaceae</taxon>
        <taxon>Alkalimarinus</taxon>
    </lineage>
</organism>
<feature type="chain" id="PRO_5047351539" evidence="1">
    <location>
        <begin position="25"/>
        <end position="347"/>
    </location>
</feature>
<dbReference type="Proteomes" id="UP001163739">
    <property type="component" value="Chromosome"/>
</dbReference>
<evidence type="ECO:0000313" key="3">
    <source>
        <dbReference type="Proteomes" id="UP001163739"/>
    </source>
</evidence>
<dbReference type="RefSeq" id="WP_265049447.1">
    <property type="nucleotide sequence ID" value="NZ_CP100390.1"/>
</dbReference>
<name>A0ABY6N7I7_9ALTE</name>
<reference evidence="2" key="1">
    <citation type="submission" date="2022-06" db="EMBL/GenBank/DDBJ databases">
        <title>Alkalimarinus sp. nov., isolated from gut of a Alitta virens.</title>
        <authorList>
            <person name="Yang A.I."/>
            <person name="Shin N.-R."/>
        </authorList>
    </citation>
    <scope>NUCLEOTIDE SEQUENCE</scope>
    <source>
        <strain evidence="2">A2M4</strain>
    </source>
</reference>
<evidence type="ECO:0000313" key="2">
    <source>
        <dbReference type="EMBL" id="UZE97974.1"/>
    </source>
</evidence>